<protein>
    <submittedName>
        <fullName evidence="3">Cytochrome P460</fullName>
    </submittedName>
</protein>
<dbReference type="InterPro" id="IPR038142">
    <property type="entry name" value="Cytochrome_P460_sp"/>
</dbReference>
<sequence length="238" mass="25657">MIQHTAIQWYLGLPMRPEGTDDLDELLTPDSASAVDISPYVVVQIAGVGLAALTVSTIIEMEVEMRNISVFFLQASGIAAICIAVAAAAVATDNVSPIYGVALPEGYRDWKMITVAHEAGKNNDIRAILGNEIAVQAFREGTRPFPDGSVIARLAYVYKSSPENDAVFPAPQSFVAGDPTNVQISVKDSKKYADSGGWGYAQFENGLANQSAPLMKSCFACHTMLDRSKDFVFSHYSQ</sequence>
<feature type="transmembrane region" description="Helical" evidence="1">
    <location>
        <begin position="71"/>
        <end position="91"/>
    </location>
</feature>
<feature type="domain" description="Cytochrome P460" evidence="2">
    <location>
        <begin position="104"/>
        <end position="234"/>
    </location>
</feature>
<dbReference type="Pfam" id="PF16694">
    <property type="entry name" value="Cytochrome_P460"/>
    <property type="match status" value="1"/>
</dbReference>
<gene>
    <name evidence="3" type="ORF">RGCCGE502_16665</name>
</gene>
<keyword evidence="1" id="KW-1133">Transmembrane helix</keyword>
<dbReference type="AlphaFoldDB" id="S3HGN8"/>
<keyword evidence="1" id="KW-0472">Membrane</keyword>
<feature type="transmembrane region" description="Helical" evidence="1">
    <location>
        <begin position="37"/>
        <end position="59"/>
    </location>
</feature>
<dbReference type="HOGENOM" id="CLU_1165099_0_0_5"/>
<evidence type="ECO:0000313" key="4">
    <source>
        <dbReference type="Proteomes" id="UP000014411"/>
    </source>
</evidence>
<name>S3HGN8_9HYPH</name>
<dbReference type="Gene3D" id="3.50.70.20">
    <property type="entry name" value="Cytochrome P460"/>
    <property type="match status" value="1"/>
</dbReference>
<keyword evidence="1" id="KW-0812">Transmembrane</keyword>
<dbReference type="Proteomes" id="UP000014411">
    <property type="component" value="Unassembled WGS sequence"/>
</dbReference>
<dbReference type="eggNOG" id="ENOG5030GRY">
    <property type="taxonomic scope" value="Bacteria"/>
</dbReference>
<dbReference type="CDD" id="cd20753">
    <property type="entry name" value="cyt_P460_Mc-like"/>
    <property type="match status" value="1"/>
</dbReference>
<keyword evidence="4" id="KW-1185">Reference proteome</keyword>
<accession>S3HGN8</accession>
<evidence type="ECO:0000313" key="3">
    <source>
        <dbReference type="EMBL" id="EPE97215.1"/>
    </source>
</evidence>
<proteinExistence type="predicted"/>
<evidence type="ECO:0000256" key="1">
    <source>
        <dbReference type="SAM" id="Phobius"/>
    </source>
</evidence>
<comment type="caution">
    <text evidence="3">The sequence shown here is derived from an EMBL/GenBank/DDBJ whole genome shotgun (WGS) entry which is preliminary data.</text>
</comment>
<dbReference type="InterPro" id="IPR032033">
    <property type="entry name" value="Cytochrome_P460"/>
</dbReference>
<reference evidence="3 4" key="1">
    <citation type="journal article" date="2012" name="J. Bacteriol.">
        <title>Genome sequence of Rhizobium grahamii CCGE502, a broad-host-range symbiont with low nodulation competitiveness in Phaseolus vulgaris.</title>
        <authorList>
            <person name="Althabegoiti M.J."/>
            <person name="Lozano L."/>
            <person name="Torres-Tejerizo G."/>
            <person name="Ormeno-Orrillo E."/>
            <person name="Rogel M.A."/>
            <person name="Gonzalez V."/>
            <person name="Martinez-Romero E."/>
        </authorList>
    </citation>
    <scope>NUCLEOTIDE SEQUENCE [LARGE SCALE GENOMIC DNA]</scope>
    <source>
        <strain evidence="3 4">CCGE 502</strain>
    </source>
</reference>
<evidence type="ECO:0000259" key="2">
    <source>
        <dbReference type="Pfam" id="PF16694"/>
    </source>
</evidence>
<organism evidence="3 4">
    <name type="scientific">Rhizobium grahamii CCGE 502</name>
    <dbReference type="NCBI Taxonomy" id="990285"/>
    <lineage>
        <taxon>Bacteria</taxon>
        <taxon>Pseudomonadati</taxon>
        <taxon>Pseudomonadota</taxon>
        <taxon>Alphaproteobacteria</taxon>
        <taxon>Hyphomicrobiales</taxon>
        <taxon>Rhizobiaceae</taxon>
        <taxon>Rhizobium/Agrobacterium group</taxon>
        <taxon>Rhizobium</taxon>
    </lineage>
</organism>
<dbReference type="EMBL" id="AEYE02000016">
    <property type="protein sequence ID" value="EPE97215.1"/>
    <property type="molecule type" value="Genomic_DNA"/>
</dbReference>
<dbReference type="STRING" id="990285.RGCCGE502_16665"/>